<gene>
    <name evidence="3" type="ORF">EJ06DRAFT_554170</name>
</gene>
<feature type="compositionally biased region" description="Basic and acidic residues" evidence="1">
    <location>
        <begin position="129"/>
        <end position="148"/>
    </location>
</feature>
<feature type="region of interest" description="Disordered" evidence="1">
    <location>
        <begin position="327"/>
        <end position="405"/>
    </location>
</feature>
<feature type="region of interest" description="Disordered" evidence="1">
    <location>
        <begin position="463"/>
        <end position="487"/>
    </location>
</feature>
<feature type="domain" description="Something about silencing protein 4" evidence="2">
    <location>
        <begin position="239"/>
        <end position="334"/>
    </location>
</feature>
<organism evidence="3 4">
    <name type="scientific">Trichodelitschia bisporula</name>
    <dbReference type="NCBI Taxonomy" id="703511"/>
    <lineage>
        <taxon>Eukaryota</taxon>
        <taxon>Fungi</taxon>
        <taxon>Dikarya</taxon>
        <taxon>Ascomycota</taxon>
        <taxon>Pezizomycotina</taxon>
        <taxon>Dothideomycetes</taxon>
        <taxon>Dothideomycetes incertae sedis</taxon>
        <taxon>Phaeotrichales</taxon>
        <taxon>Phaeotrichaceae</taxon>
        <taxon>Trichodelitschia</taxon>
    </lineage>
</organism>
<name>A0A6G1I6N2_9PEZI</name>
<dbReference type="GO" id="GO:0033255">
    <property type="term" value="C:SAS acetyltransferase complex"/>
    <property type="evidence" value="ECO:0007669"/>
    <property type="project" value="InterPro"/>
</dbReference>
<accession>A0A6G1I6N2</accession>
<dbReference type="InterPro" id="IPR038988">
    <property type="entry name" value="Sas4"/>
</dbReference>
<reference evidence="3" key="1">
    <citation type="journal article" date="2020" name="Stud. Mycol.">
        <title>101 Dothideomycetes genomes: a test case for predicting lifestyles and emergence of pathogens.</title>
        <authorList>
            <person name="Haridas S."/>
            <person name="Albert R."/>
            <person name="Binder M."/>
            <person name="Bloem J."/>
            <person name="Labutti K."/>
            <person name="Salamov A."/>
            <person name="Andreopoulos B."/>
            <person name="Baker S."/>
            <person name="Barry K."/>
            <person name="Bills G."/>
            <person name="Bluhm B."/>
            <person name="Cannon C."/>
            <person name="Castanera R."/>
            <person name="Culley D."/>
            <person name="Daum C."/>
            <person name="Ezra D."/>
            <person name="Gonzalez J."/>
            <person name="Henrissat B."/>
            <person name="Kuo A."/>
            <person name="Liang C."/>
            <person name="Lipzen A."/>
            <person name="Lutzoni F."/>
            <person name="Magnuson J."/>
            <person name="Mondo S."/>
            <person name="Nolan M."/>
            <person name="Ohm R."/>
            <person name="Pangilinan J."/>
            <person name="Park H.-J."/>
            <person name="Ramirez L."/>
            <person name="Alfaro M."/>
            <person name="Sun H."/>
            <person name="Tritt A."/>
            <person name="Yoshinaga Y."/>
            <person name="Zwiers L.-H."/>
            <person name="Turgeon B."/>
            <person name="Goodwin S."/>
            <person name="Spatafora J."/>
            <person name="Crous P."/>
            <person name="Grigoriev I."/>
        </authorList>
    </citation>
    <scope>NUCLEOTIDE SEQUENCE</scope>
    <source>
        <strain evidence="3">CBS 262.69</strain>
    </source>
</reference>
<feature type="compositionally biased region" description="Basic and acidic residues" evidence="1">
    <location>
        <begin position="471"/>
        <end position="480"/>
    </location>
</feature>
<feature type="compositionally biased region" description="Polar residues" evidence="1">
    <location>
        <begin position="54"/>
        <end position="69"/>
    </location>
</feature>
<feature type="compositionally biased region" description="Pro residues" evidence="1">
    <location>
        <begin position="396"/>
        <end position="405"/>
    </location>
</feature>
<dbReference type="PANTHER" id="PTHR38422:SF1">
    <property type="entry name" value="SOMETHING ABOUT SILENCING PROTEIN 4"/>
    <property type="match status" value="1"/>
</dbReference>
<proteinExistence type="predicted"/>
<evidence type="ECO:0000313" key="3">
    <source>
        <dbReference type="EMBL" id="KAF2403958.1"/>
    </source>
</evidence>
<dbReference type="OrthoDB" id="1938992at2759"/>
<feature type="compositionally biased region" description="Polar residues" evidence="1">
    <location>
        <begin position="18"/>
        <end position="35"/>
    </location>
</feature>
<protein>
    <recommendedName>
        <fullName evidence="2">Something about silencing protein 4 domain-containing protein</fullName>
    </recommendedName>
</protein>
<dbReference type="InterPro" id="IPR029184">
    <property type="entry name" value="Sas4_dom"/>
</dbReference>
<dbReference type="EMBL" id="ML996689">
    <property type="protein sequence ID" value="KAF2403958.1"/>
    <property type="molecule type" value="Genomic_DNA"/>
</dbReference>
<feature type="compositionally biased region" description="Basic and acidic residues" evidence="1">
    <location>
        <begin position="327"/>
        <end position="337"/>
    </location>
</feature>
<dbReference type="AlphaFoldDB" id="A0A6G1I6N2"/>
<evidence type="ECO:0000256" key="1">
    <source>
        <dbReference type="SAM" id="MobiDB-lite"/>
    </source>
</evidence>
<evidence type="ECO:0000259" key="2">
    <source>
        <dbReference type="Pfam" id="PF15460"/>
    </source>
</evidence>
<keyword evidence="4" id="KW-1185">Reference proteome</keyword>
<dbReference type="GO" id="GO:0004402">
    <property type="term" value="F:histone acetyltransferase activity"/>
    <property type="evidence" value="ECO:0007669"/>
    <property type="project" value="TreeGrafter"/>
</dbReference>
<dbReference type="Pfam" id="PF15460">
    <property type="entry name" value="SAS4"/>
    <property type="match status" value="1"/>
</dbReference>
<dbReference type="PANTHER" id="PTHR38422">
    <property type="entry name" value="SOMETHING ABOUT SILENCING PROTEIN 4"/>
    <property type="match status" value="1"/>
</dbReference>
<feature type="region of interest" description="Disordered" evidence="1">
    <location>
        <begin position="1"/>
        <end position="148"/>
    </location>
</feature>
<evidence type="ECO:0000313" key="4">
    <source>
        <dbReference type="Proteomes" id="UP000799640"/>
    </source>
</evidence>
<dbReference type="Proteomes" id="UP000799640">
    <property type="component" value="Unassembled WGS sequence"/>
</dbReference>
<feature type="compositionally biased region" description="Acidic residues" evidence="1">
    <location>
        <begin position="354"/>
        <end position="366"/>
    </location>
</feature>
<feature type="region of interest" description="Disordered" evidence="1">
    <location>
        <begin position="420"/>
        <end position="440"/>
    </location>
</feature>
<sequence>MPGRRRKTAAQAGAEPSHLNTVASESEGVTNSPVTKSAHPLTAPGRRRKLAAQADTSQSQSIADTSESTAVAAKFTPRENKANSKFVQPDPKVSGSHASRASNGVAAPPPSVTNAPEQPAARRNARTSGGEEVRESRALRSKDGGSRLKSDLATYFSNYDDIITDAPKAPVFIEPDEPILIVDQPLSPPDDASPNSKQAIKLATPAKAKLPPLPSPHKITTNAKTILFECPSSSPPEIDPLSDDVYIKPHRKLERKEKQLRNIERERAQHEKAQLDRLLDGLQGPDWLRVMGITGVTDGERKDWEPKRTYFVDEVSALVDKFARMKQEEKRVREEKARHRGANTTASMSLVSAEPEEAQDDEAETDEPTRQLQREAIIARVPPRRKRTAAALDAPAAPPAPPAPAEPFISFFAKPHQRAAAIGERRSSRSTLAFGQPLPSKVSETRDFELPAGYVTEEVLRARARKRRRMNREANEGEGKGKKRRGV</sequence>